<dbReference type="CDD" id="cd16169">
    <property type="entry name" value="Tau138_eWH"/>
    <property type="match status" value="1"/>
</dbReference>
<dbReference type="InterPro" id="IPR035625">
    <property type="entry name" value="Tfc3-like_eWH"/>
</dbReference>
<evidence type="ECO:0000259" key="13">
    <source>
        <dbReference type="Pfam" id="PF24658"/>
    </source>
</evidence>
<feature type="domain" description="DUF7645" evidence="11">
    <location>
        <begin position="990"/>
        <end position="1048"/>
    </location>
</feature>
<dbReference type="Gene3D" id="1.10.10.10">
    <property type="entry name" value="Winged helix-like DNA-binding domain superfamily/Winged helix DNA-binding domain"/>
    <property type="match status" value="1"/>
</dbReference>
<evidence type="ECO:0000256" key="6">
    <source>
        <dbReference type="SAM" id="MobiDB-lite"/>
    </source>
</evidence>
<dbReference type="Pfam" id="PF23704">
    <property type="entry name" value="WHD_GTF3C1_N"/>
    <property type="match status" value="1"/>
</dbReference>
<name>A0AAV3QNZ5_LITER</name>
<feature type="compositionally biased region" description="Basic residues" evidence="6">
    <location>
        <begin position="1067"/>
        <end position="1079"/>
    </location>
</feature>
<dbReference type="InterPro" id="IPR056062">
    <property type="entry name" value="DUF7645"/>
</dbReference>
<evidence type="ECO:0000259" key="11">
    <source>
        <dbReference type="Pfam" id="PF24655"/>
    </source>
</evidence>
<dbReference type="GO" id="GO:0006384">
    <property type="term" value="P:transcription initiation at RNA polymerase III promoter"/>
    <property type="evidence" value="ECO:0007669"/>
    <property type="project" value="InterPro"/>
</dbReference>
<evidence type="ECO:0000259" key="7">
    <source>
        <dbReference type="Pfam" id="PF04182"/>
    </source>
</evidence>
<feature type="compositionally biased region" description="Basic and acidic residues" evidence="6">
    <location>
        <begin position="1290"/>
        <end position="1299"/>
    </location>
</feature>
<feature type="domain" description="B-block binding subunit of TFIIIC" evidence="7">
    <location>
        <begin position="110"/>
        <end position="193"/>
    </location>
</feature>
<dbReference type="PANTHER" id="PTHR15180:SF1">
    <property type="entry name" value="GENERAL TRANSCRIPTION FACTOR 3C POLYPEPTIDE 1"/>
    <property type="match status" value="1"/>
</dbReference>
<dbReference type="GO" id="GO:0000127">
    <property type="term" value="C:transcription factor TFIIIC complex"/>
    <property type="evidence" value="ECO:0007669"/>
    <property type="project" value="InterPro"/>
</dbReference>
<keyword evidence="15" id="KW-1185">Reference proteome</keyword>
<dbReference type="Proteomes" id="UP001454036">
    <property type="component" value="Unassembled WGS sequence"/>
</dbReference>
<keyword evidence="2" id="KW-0597">Phosphoprotein</keyword>
<dbReference type="Pfam" id="PF24655">
    <property type="entry name" value="DUF7645"/>
    <property type="match status" value="1"/>
</dbReference>
<dbReference type="SUPFAM" id="SSF46785">
    <property type="entry name" value="Winged helix' DNA-binding domain"/>
    <property type="match status" value="1"/>
</dbReference>
<gene>
    <name evidence="14" type="ORF">LIER_20858</name>
</gene>
<keyword evidence="5" id="KW-0539">Nucleus</keyword>
<dbReference type="Pfam" id="PF24101">
    <property type="entry name" value="WHD_GTF3C1"/>
    <property type="match status" value="1"/>
</dbReference>
<dbReference type="GO" id="GO:0005634">
    <property type="term" value="C:nucleus"/>
    <property type="evidence" value="ECO:0007669"/>
    <property type="project" value="UniProtKB-SubCell"/>
</dbReference>
<evidence type="ECO:0000259" key="8">
    <source>
        <dbReference type="Pfam" id="PF23704"/>
    </source>
</evidence>
<accession>A0AAV3QNZ5</accession>
<evidence type="ECO:0000256" key="3">
    <source>
        <dbReference type="ARBA" id="ARBA00023125"/>
    </source>
</evidence>
<dbReference type="Pfam" id="PF24538">
    <property type="entry name" value="DUF7599"/>
    <property type="match status" value="1"/>
</dbReference>
<dbReference type="InterPro" id="IPR056020">
    <property type="entry name" value="DUF7599"/>
</dbReference>
<sequence>METVVHLALEQICAQGVNGIHINNLWPTLTTHLSSISLPLSPSVKRALWAQIVEIPGLKFESEGTVIGPREGLVRAVEKCEQMNVNIVAEEKLRDCFIGIYDIKSEEVSQVQRRTLERLAIARSEGIAQSELAKEFGIKGNNIFYILKKLETRGLITRQSTIIRTTKEASSDLGANNSSIVSTNMLHLYRYAKPLGCQQRLEITKEERHLVGGGFADLEAANDDGFSEELAKEDILVKDYLPKLKDICDKLDKAIDNENGLPDNVLFVSDIKRELRYCGKSGHRAWRNICHRLKDAHVVEEFTVKVNNKEVNCLRLLKKFSPQHFDSKNHAHGSNEQDEDQSLKLGKRGHVTEQLMELPIEQQIYDMIAAEGSKGLTITEASKRLRIPNKKYYNRLLDMFVRFGMHLKAESCNRGMAYRVWTSGNCNPEASNILPSHQILVPETTESNPQEWNVVSSSAPAQDKYCLASEDNGRVTGENEDSASNERQIVLHRSMEQSSQTQNLECNEKSGHTIQEIDDLANKNDGGTVSENECIVIGSDVFDGSTTDEQATSMLQFSNNCENSASNTGDVSRENLQIVSSTSDDLQMVLSTPSSVLTTSHPEPKPRRRRSYLRYPCLTLGATSSLREQRILKMLEEERFLIKPELHRRLESLDKDKNTMMDRKTLERSLNKLQQEDHCKCIHMSVPVITNCGRSRTTEVVLHPSAYDLSPELLGQIHERMRSFEMQIRQQNSSRLNKQEVPELNNVQRIPYHKKSDSQSGLAEARRTNGFVLSKMVRTKILHIFLWEYISSSPGWDNDLSYGRQGHDMHNPHSSCKLFEPDVAMKTMPIEIFLQIAGSTQRFEDMIEKCQRGVRLSDLPVHEFRSLMDTRAIGRLSFLIDVLRRLKLIRLVSGGTHDISKPPHASLSYALELKPYLEEPASIVGSSLGFFSADMRPQIRHDFVLSNRKVVDEYWKTLEYCYSTADTKAALHAFPGSVVHEIFRPKSWASVRLMTAEQRAELLKRVGNEDSDKKLTFSECNKIAKDLNLTMDQVCRVHYDRRHQRLSRLYGKKQGVHRLESSIISSSRKRKRSSGRKSSKHIDEVLVDGELCTRDQFDEEQYTRLTPEDDEYSLHYDHINECEEVSEDVEPSEDEDNIGFKCALSRLKQKRQRKFSWTELADRQLVIEYARHRAALGANFHRTIWASLSNLPAPPNSCRRRMTILNNSPSFRKSLMRLCNKLTDRYAKYLEKFQHNSSYTGDSGGMVRVDNHHNISDGSGNVKSKEVWDNFDEPDIQTALNDVLRCKKTGKQETSRAVEDTEDTELISSPPSNEAEGCGIKPKVGQRSGTNCLPSRYSKFLREGSSVNKTAYKSVAVSNAIELFKLIFLSTSTAPEAPALLAETLRRYSEHDLFAAFNYLREKKIMIGGSCNSPFELSQHFLRSISLSPFPVNTGKRAAKFAHWLQENEKELTEEGIELSEELQCGDLMHLCALISLDEFSITPLLPDEGVGEAEDAKTLKRKHDDPELCSSEKSKKLRSSIPGEGEIISRREKGFPGIKLWLNLASISRMDALQLFKDNYAKAKHITEQNEGGGRSGMEDCNVLTHLHKHSCLNEAHDSAGNSLHLTDSPVELPWEAMTSFAQHLLSSCSSKKNAYSFHPDLFRKACVAIHKAGDQGLSIKEVSKIMNIEGEMMLDITIEVLEAFGQALKVNTFDSEHMVDPLYCSKYFLIPVAGFLQDPKLVTLRKSKEKRDVDNFISDMDDHKASTGSRTKMSKNPHDMHRVTILNLLDDVSEPLQGSQSIDSNAGYTHNECTSAKSLEQDVLELHPTASDSYKPILPWINGDGTVNEPIYKGLLRRVLGITMQNPGILEVYSSFISMQCLLLYQKGKR</sequence>
<proteinExistence type="predicted"/>
<evidence type="ECO:0000256" key="5">
    <source>
        <dbReference type="ARBA" id="ARBA00023242"/>
    </source>
</evidence>
<dbReference type="Pfam" id="PF04182">
    <property type="entry name" value="B-block_TFIIIC"/>
    <property type="match status" value="1"/>
</dbReference>
<evidence type="ECO:0000313" key="14">
    <source>
        <dbReference type="EMBL" id="GAA0165459.1"/>
    </source>
</evidence>
<feature type="domain" description="GTF3C1 extended winged-helix" evidence="9">
    <location>
        <begin position="622"/>
        <end position="729"/>
    </location>
</feature>
<dbReference type="InterPro" id="IPR007309">
    <property type="entry name" value="TFIIIC_Bblock-bd"/>
</dbReference>
<evidence type="ECO:0000256" key="2">
    <source>
        <dbReference type="ARBA" id="ARBA00022553"/>
    </source>
</evidence>
<dbReference type="EMBL" id="BAABME010005385">
    <property type="protein sequence ID" value="GAA0165459.1"/>
    <property type="molecule type" value="Genomic_DNA"/>
</dbReference>
<comment type="subcellular location">
    <subcellularLocation>
        <location evidence="1">Nucleus</location>
    </subcellularLocation>
</comment>
<feature type="domain" description="DUF7646" evidence="12">
    <location>
        <begin position="346"/>
        <end position="429"/>
    </location>
</feature>
<dbReference type="GO" id="GO:0003677">
    <property type="term" value="F:DNA binding"/>
    <property type="evidence" value="ECO:0007669"/>
    <property type="project" value="UniProtKB-KW"/>
</dbReference>
<keyword evidence="4" id="KW-0804">Transcription</keyword>
<reference evidence="14 15" key="1">
    <citation type="submission" date="2024-01" db="EMBL/GenBank/DDBJ databases">
        <title>The complete chloroplast genome sequence of Lithospermum erythrorhizon: insights into the phylogenetic relationship among Boraginaceae species and the maternal lineages of purple gromwells.</title>
        <authorList>
            <person name="Okada T."/>
            <person name="Watanabe K."/>
        </authorList>
    </citation>
    <scope>NUCLEOTIDE SEQUENCE [LARGE SCALE GENOMIC DNA]</scope>
</reference>
<dbReference type="InterPro" id="IPR044210">
    <property type="entry name" value="Tfc3-like"/>
</dbReference>
<feature type="domain" description="DUF7599" evidence="10">
    <location>
        <begin position="238"/>
        <end position="328"/>
    </location>
</feature>
<evidence type="ECO:0000259" key="12">
    <source>
        <dbReference type="Pfam" id="PF24657"/>
    </source>
</evidence>
<dbReference type="InterPro" id="IPR056064">
    <property type="entry name" value="DUF7647"/>
</dbReference>
<evidence type="ECO:0000259" key="9">
    <source>
        <dbReference type="Pfam" id="PF24101"/>
    </source>
</evidence>
<dbReference type="Pfam" id="PF24657">
    <property type="entry name" value="DUF7646"/>
    <property type="match status" value="1"/>
</dbReference>
<feature type="region of interest" description="Disordered" evidence="6">
    <location>
        <begin position="1290"/>
        <end position="1322"/>
    </location>
</feature>
<organism evidence="14 15">
    <name type="scientific">Lithospermum erythrorhizon</name>
    <name type="common">Purple gromwell</name>
    <name type="synonym">Lithospermum officinale var. erythrorhizon</name>
    <dbReference type="NCBI Taxonomy" id="34254"/>
    <lineage>
        <taxon>Eukaryota</taxon>
        <taxon>Viridiplantae</taxon>
        <taxon>Streptophyta</taxon>
        <taxon>Embryophyta</taxon>
        <taxon>Tracheophyta</taxon>
        <taxon>Spermatophyta</taxon>
        <taxon>Magnoliopsida</taxon>
        <taxon>eudicotyledons</taxon>
        <taxon>Gunneridae</taxon>
        <taxon>Pentapetalae</taxon>
        <taxon>asterids</taxon>
        <taxon>lamiids</taxon>
        <taxon>Boraginales</taxon>
        <taxon>Boraginaceae</taxon>
        <taxon>Boraginoideae</taxon>
        <taxon>Lithospermeae</taxon>
        <taxon>Lithospermum</taxon>
    </lineage>
</organism>
<dbReference type="PANTHER" id="PTHR15180">
    <property type="entry name" value="GENERAL TRANSCRIPTION FACTOR 3C POLYPEPTIDE 1"/>
    <property type="match status" value="1"/>
</dbReference>
<protein>
    <submittedName>
        <fullName evidence="14">General transcription factor</fullName>
    </submittedName>
</protein>
<feature type="region of interest" description="Disordered" evidence="6">
    <location>
        <begin position="1061"/>
        <end position="1081"/>
    </location>
</feature>
<dbReference type="InterPro" id="IPR056467">
    <property type="entry name" value="eWH_GTF3C1"/>
</dbReference>
<dbReference type="InterPro" id="IPR056063">
    <property type="entry name" value="DUF7646"/>
</dbReference>
<feature type="domain" description="DUF7647" evidence="13">
    <location>
        <begin position="811"/>
        <end position="989"/>
    </location>
</feature>
<evidence type="ECO:0000256" key="1">
    <source>
        <dbReference type="ARBA" id="ARBA00004123"/>
    </source>
</evidence>
<evidence type="ECO:0000256" key="4">
    <source>
        <dbReference type="ARBA" id="ARBA00023163"/>
    </source>
</evidence>
<dbReference type="InterPro" id="IPR036390">
    <property type="entry name" value="WH_DNA-bd_sf"/>
</dbReference>
<dbReference type="InterPro" id="IPR056428">
    <property type="entry name" value="WH_GTF3C1"/>
</dbReference>
<dbReference type="InterPro" id="IPR036388">
    <property type="entry name" value="WH-like_DNA-bd_sf"/>
</dbReference>
<keyword evidence="3" id="KW-0238">DNA-binding</keyword>
<evidence type="ECO:0000313" key="15">
    <source>
        <dbReference type="Proteomes" id="UP001454036"/>
    </source>
</evidence>
<evidence type="ECO:0000259" key="10">
    <source>
        <dbReference type="Pfam" id="PF24538"/>
    </source>
</evidence>
<feature type="domain" description="General transcription factor 3C polypeptide 1 winged-helix" evidence="8">
    <location>
        <begin position="1"/>
        <end position="101"/>
    </location>
</feature>
<comment type="caution">
    <text evidence="14">The sequence shown here is derived from an EMBL/GenBank/DDBJ whole genome shotgun (WGS) entry which is preliminary data.</text>
</comment>
<dbReference type="GO" id="GO:0042791">
    <property type="term" value="P:5S class rRNA transcription by RNA polymerase III"/>
    <property type="evidence" value="ECO:0007669"/>
    <property type="project" value="TreeGrafter"/>
</dbReference>
<dbReference type="Pfam" id="PF24658">
    <property type="entry name" value="DUF7647"/>
    <property type="match status" value="1"/>
</dbReference>